<dbReference type="RefSeq" id="WP_344382079.1">
    <property type="nucleotide sequence ID" value="NZ_BAAATA010000005.1"/>
</dbReference>
<sequence length="709" mass="76248">MGRTDGSASSGLALEVFDPAPVAVAAVLGPRHLLAYTNADYRKVFGARPLGVPLREAFSDLETREYFSLFDRVFAEREAVRVEEAPVVLARAGGTSERRFFTFSLSPLTTRTGEHGVLVVAVETTRQTAAAERIRVLSEERRRALQRYRSLVTAGAQAVWVSDADGRFVEPSPGWQRVTGQTWEEYRGDGWTDAIHPQDREAARRAQAEALERLPDVFRWAYRLRTADGGYRHFEVRAVPIREDGAVAEWVGTCTDVEEQWRRDRREKILARAAAAVTETMRVQDAFAALGRVIVPDLADECAVYLILEPGDPPPDRPVLVERVAAVARDGLPPELPPRRTERFPLDSAPARAVRERRPVHAAFPPGAVPPGTAPRGSVPWLTAASAHGMALLPVVVDGVVTALVSTAVCGDRDPLGEEDVELMLAVLERAHGAVSGALRLQRAQRVALALQRSLLTEPPRVPGVEIAARYLPSPAAAEVGGDWYDSFVLPCGDPVLIIGDVAGHDVEAAVTMGRLRNMLRALAVDRREELPGEVLRRLDLALRAMAPGETTATCTLARVERSPDGGRRLVHSAAGHPPPLLVTGDGNARLLAAAHGPLLGVLPELPRGSSVDPLPPGSTLLLYTDGLVERPGEDIDEGLARLLRHASGLAREPVEAFCDELLVAADPTGHDDIAVIALRLPEGPRAAGDPAVPDRGGLRPGPSGSVGS</sequence>
<proteinExistence type="predicted"/>
<dbReference type="InterPro" id="IPR035965">
    <property type="entry name" value="PAS-like_dom_sf"/>
</dbReference>
<dbReference type="InterPro" id="IPR013655">
    <property type="entry name" value="PAS_fold_3"/>
</dbReference>
<evidence type="ECO:0000259" key="3">
    <source>
        <dbReference type="PROSITE" id="PS50112"/>
    </source>
</evidence>
<dbReference type="Gene3D" id="3.30.450.40">
    <property type="match status" value="1"/>
</dbReference>
<dbReference type="PANTHER" id="PTHR43156">
    <property type="entry name" value="STAGE II SPORULATION PROTEIN E-RELATED"/>
    <property type="match status" value="1"/>
</dbReference>
<dbReference type="PANTHER" id="PTHR43156:SF2">
    <property type="entry name" value="STAGE II SPORULATION PROTEIN E"/>
    <property type="match status" value="1"/>
</dbReference>
<dbReference type="Pfam" id="PF08447">
    <property type="entry name" value="PAS_3"/>
    <property type="match status" value="1"/>
</dbReference>
<dbReference type="InterPro" id="IPR029016">
    <property type="entry name" value="GAF-like_dom_sf"/>
</dbReference>
<organism evidence="4 5">
    <name type="scientific">Streptomyces thermolineatus</name>
    <dbReference type="NCBI Taxonomy" id="44033"/>
    <lineage>
        <taxon>Bacteria</taxon>
        <taxon>Bacillati</taxon>
        <taxon>Actinomycetota</taxon>
        <taxon>Actinomycetes</taxon>
        <taxon>Kitasatosporales</taxon>
        <taxon>Streptomycetaceae</taxon>
        <taxon>Streptomyces</taxon>
    </lineage>
</organism>
<reference evidence="4 5" key="1">
    <citation type="journal article" date="2019" name="Int. J. Syst. Evol. Microbiol.">
        <title>The Global Catalogue of Microorganisms (GCM) 10K type strain sequencing project: providing services to taxonomists for standard genome sequencing and annotation.</title>
        <authorList>
            <consortium name="The Broad Institute Genomics Platform"/>
            <consortium name="The Broad Institute Genome Sequencing Center for Infectious Disease"/>
            <person name="Wu L."/>
            <person name="Ma J."/>
        </authorList>
    </citation>
    <scope>NUCLEOTIDE SEQUENCE [LARGE SCALE GENOMIC DNA]</scope>
    <source>
        <strain evidence="4 5">JCM 6307</strain>
    </source>
</reference>
<feature type="region of interest" description="Disordered" evidence="2">
    <location>
        <begin position="685"/>
        <end position="709"/>
    </location>
</feature>
<dbReference type="CDD" id="cd00130">
    <property type="entry name" value="PAS"/>
    <property type="match status" value="1"/>
</dbReference>
<dbReference type="Pfam" id="PF08448">
    <property type="entry name" value="PAS_4"/>
    <property type="match status" value="1"/>
</dbReference>
<evidence type="ECO:0000256" key="2">
    <source>
        <dbReference type="SAM" id="MobiDB-lite"/>
    </source>
</evidence>
<dbReference type="SMART" id="SM00091">
    <property type="entry name" value="PAS"/>
    <property type="match status" value="1"/>
</dbReference>
<gene>
    <name evidence="4" type="ORF">GCM10010406_12290</name>
</gene>
<dbReference type="Gene3D" id="3.60.40.10">
    <property type="entry name" value="PPM-type phosphatase domain"/>
    <property type="match status" value="1"/>
</dbReference>
<dbReference type="SUPFAM" id="SSF81606">
    <property type="entry name" value="PP2C-like"/>
    <property type="match status" value="1"/>
</dbReference>
<protein>
    <recommendedName>
        <fullName evidence="3">PAS domain-containing protein</fullName>
    </recommendedName>
</protein>
<dbReference type="Gene3D" id="3.30.450.20">
    <property type="entry name" value="PAS domain"/>
    <property type="match status" value="2"/>
</dbReference>
<evidence type="ECO:0000313" key="5">
    <source>
        <dbReference type="Proteomes" id="UP001501358"/>
    </source>
</evidence>
<keyword evidence="1" id="KW-0378">Hydrolase</keyword>
<dbReference type="InterPro" id="IPR001610">
    <property type="entry name" value="PAC"/>
</dbReference>
<feature type="domain" description="PAS" evidence="3">
    <location>
        <begin position="144"/>
        <end position="214"/>
    </location>
</feature>
<comment type="caution">
    <text evidence="4">The sequence shown here is derived from an EMBL/GenBank/DDBJ whole genome shotgun (WGS) entry which is preliminary data.</text>
</comment>
<dbReference type="Pfam" id="PF07228">
    <property type="entry name" value="SpoIIE"/>
    <property type="match status" value="1"/>
</dbReference>
<dbReference type="NCBIfam" id="TIGR00229">
    <property type="entry name" value="sensory_box"/>
    <property type="match status" value="1"/>
</dbReference>
<keyword evidence="5" id="KW-1185">Reference proteome</keyword>
<dbReference type="EMBL" id="BAAATA010000005">
    <property type="protein sequence ID" value="GAA2477702.1"/>
    <property type="molecule type" value="Genomic_DNA"/>
</dbReference>
<dbReference type="Proteomes" id="UP001501358">
    <property type="component" value="Unassembled WGS sequence"/>
</dbReference>
<dbReference type="InterPro" id="IPR001932">
    <property type="entry name" value="PPM-type_phosphatase-like_dom"/>
</dbReference>
<accession>A0ABN3L4N6</accession>
<evidence type="ECO:0000313" key="4">
    <source>
        <dbReference type="EMBL" id="GAA2477702.1"/>
    </source>
</evidence>
<name>A0ABN3L4N6_9ACTN</name>
<evidence type="ECO:0000256" key="1">
    <source>
        <dbReference type="ARBA" id="ARBA00022801"/>
    </source>
</evidence>
<dbReference type="SMART" id="SM00331">
    <property type="entry name" value="PP2C_SIG"/>
    <property type="match status" value="1"/>
</dbReference>
<dbReference type="InterPro" id="IPR000014">
    <property type="entry name" value="PAS"/>
</dbReference>
<dbReference type="InterPro" id="IPR036457">
    <property type="entry name" value="PPM-type-like_dom_sf"/>
</dbReference>
<dbReference type="SMART" id="SM00086">
    <property type="entry name" value="PAC"/>
    <property type="match status" value="1"/>
</dbReference>
<dbReference type="PROSITE" id="PS50112">
    <property type="entry name" value="PAS"/>
    <property type="match status" value="1"/>
</dbReference>
<dbReference type="InterPro" id="IPR013656">
    <property type="entry name" value="PAS_4"/>
</dbReference>
<dbReference type="SUPFAM" id="SSF55785">
    <property type="entry name" value="PYP-like sensor domain (PAS domain)"/>
    <property type="match status" value="1"/>
</dbReference>
<dbReference type="InterPro" id="IPR052016">
    <property type="entry name" value="Bact_Sigma-Reg"/>
</dbReference>